<accession>A0A2H0FG48</accession>
<comment type="caution">
    <text evidence="1">The sequence shown here is derived from an EMBL/GenBank/DDBJ whole genome shotgun (WGS) entry which is preliminary data.</text>
</comment>
<feature type="non-terminal residue" evidence="1">
    <location>
        <position position="1"/>
    </location>
</feature>
<reference evidence="1 2" key="1">
    <citation type="submission" date="2017-09" db="EMBL/GenBank/DDBJ databases">
        <title>Depth-based differentiation of microbial function through sediment-hosted aquifers and enrichment of novel symbionts in the deep terrestrial subsurface.</title>
        <authorList>
            <person name="Probst A.J."/>
            <person name="Ladd B."/>
            <person name="Jarett J.K."/>
            <person name="Geller-Mcgrath D.E."/>
            <person name="Sieber C.M."/>
            <person name="Emerson J.B."/>
            <person name="Anantharaman K."/>
            <person name="Thomas B.C."/>
            <person name="Malmstrom R."/>
            <person name="Stieglmeier M."/>
            <person name="Klingl A."/>
            <person name="Woyke T."/>
            <person name="Ryan C.M."/>
            <person name="Banfield J.F."/>
        </authorList>
    </citation>
    <scope>NUCLEOTIDE SEQUENCE [LARGE SCALE GENOMIC DNA]</scope>
    <source>
        <strain evidence="1">CG18_big_fil_WC_8_21_14_2_50_37_10</strain>
    </source>
</reference>
<dbReference type="AlphaFoldDB" id="A0A2H0FG48"/>
<evidence type="ECO:0000313" key="2">
    <source>
        <dbReference type="Proteomes" id="UP000230778"/>
    </source>
</evidence>
<dbReference type="Proteomes" id="UP000230778">
    <property type="component" value="Unassembled WGS sequence"/>
</dbReference>
<protein>
    <recommendedName>
        <fullName evidence="3">Baseplate protein J-like domain-containing protein</fullName>
    </recommendedName>
</protein>
<organism evidence="1 2">
    <name type="scientific">Candidatus Nealsonbacteria bacterium CG18_big_fil_WC_8_21_14_2_50_37_10</name>
    <dbReference type="NCBI Taxonomy" id="1974717"/>
    <lineage>
        <taxon>Bacteria</taxon>
        <taxon>Candidatus Nealsoniibacteriota</taxon>
    </lineage>
</organism>
<evidence type="ECO:0008006" key="3">
    <source>
        <dbReference type="Google" id="ProtNLM"/>
    </source>
</evidence>
<name>A0A2H0FG48_9BACT</name>
<sequence>YFTLSKAEIEIWPETESLTFETKATIDSEGKNIDVSNKVIPGKTIVVEKTVSEEFPSSGEILKEKKAEGIIRVYNTYSTSSQALVSNTRFISAEGKLFRSLERVTIPGGKYEGGKLVPGELDVKVVADKSGPEYNITATTFSIPGFAGTAKYTKFYGKSSENMTGGLREKVPQVTQDDLYLAQKTLEERALKESDTALKEKISSDPLLVLLKEAQASEILETFSLARPKEELEKFNFQVKAKSEALVFNTKDVENFIKDFILSQIPESKKLHQESLKTNYLPETINLKTGKIILSLKAEAKIYSDINQTDLKKNLGRKSLAEAKIFLENQPHVTKTQVRFWPFWVKKVPEDADKIEIKLRID</sequence>
<evidence type="ECO:0000313" key="1">
    <source>
        <dbReference type="EMBL" id="PIQ04920.1"/>
    </source>
</evidence>
<dbReference type="EMBL" id="PCUC01000166">
    <property type="protein sequence ID" value="PIQ04920.1"/>
    <property type="molecule type" value="Genomic_DNA"/>
</dbReference>
<gene>
    <name evidence="1" type="ORF">COW72_03155</name>
</gene>
<proteinExistence type="predicted"/>